<organism evidence="10 11">
    <name type="scientific">Mytilus edulis</name>
    <name type="common">Blue mussel</name>
    <dbReference type="NCBI Taxonomy" id="6550"/>
    <lineage>
        <taxon>Eukaryota</taxon>
        <taxon>Metazoa</taxon>
        <taxon>Spiralia</taxon>
        <taxon>Lophotrochozoa</taxon>
        <taxon>Mollusca</taxon>
        <taxon>Bivalvia</taxon>
        <taxon>Autobranchia</taxon>
        <taxon>Pteriomorphia</taxon>
        <taxon>Mytilida</taxon>
        <taxon>Mytiloidea</taxon>
        <taxon>Mytilidae</taxon>
        <taxon>Mytilinae</taxon>
        <taxon>Mytilus</taxon>
    </lineage>
</organism>
<evidence type="ECO:0000256" key="4">
    <source>
        <dbReference type="ARBA" id="ARBA00022771"/>
    </source>
</evidence>
<evidence type="ECO:0000313" key="11">
    <source>
        <dbReference type="Proteomes" id="UP000683360"/>
    </source>
</evidence>
<proteinExistence type="predicted"/>
<dbReference type="InterPro" id="IPR046439">
    <property type="entry name" value="ZF_RZ_dom"/>
</dbReference>
<feature type="domain" description="ShKT" evidence="8">
    <location>
        <begin position="1306"/>
        <end position="1341"/>
    </location>
</feature>
<dbReference type="GO" id="GO:0031380">
    <property type="term" value="C:nuclear RNA-directed RNA polymerase complex"/>
    <property type="evidence" value="ECO:0007669"/>
    <property type="project" value="TreeGrafter"/>
</dbReference>
<dbReference type="Gene3D" id="3.40.50.300">
    <property type="entry name" value="P-loop containing nucleotide triphosphate hydrolases"/>
    <property type="match status" value="3"/>
</dbReference>
<dbReference type="EMBL" id="CAJPWZ010002323">
    <property type="protein sequence ID" value="CAG2235639.1"/>
    <property type="molecule type" value="Genomic_DNA"/>
</dbReference>
<feature type="disulfide bond" evidence="7">
    <location>
        <begin position="1324"/>
        <end position="1337"/>
    </location>
</feature>
<dbReference type="InterPro" id="IPR027417">
    <property type="entry name" value="P-loop_NTPase"/>
</dbReference>
<evidence type="ECO:0000256" key="2">
    <source>
        <dbReference type="ARBA" id="ARBA00022490"/>
    </source>
</evidence>
<comment type="subcellular location">
    <subcellularLocation>
        <location evidence="1">Cytoplasm</location>
    </subcellularLocation>
</comment>
<dbReference type="Proteomes" id="UP000683360">
    <property type="component" value="Unassembled WGS sequence"/>
</dbReference>
<dbReference type="Pfam" id="PF25396">
    <property type="entry name" value="ZNFX1"/>
    <property type="match status" value="1"/>
</dbReference>
<evidence type="ECO:0000313" key="10">
    <source>
        <dbReference type="EMBL" id="CAG2235639.1"/>
    </source>
</evidence>
<keyword evidence="6" id="KW-0391">Immunity</keyword>
<dbReference type="Pfam" id="PF20173">
    <property type="entry name" value="ZnF_RZ-type"/>
    <property type="match status" value="1"/>
</dbReference>
<comment type="caution">
    <text evidence="10">The sequence shown here is derived from an EMBL/GenBank/DDBJ whole genome shotgun (WGS) entry which is preliminary data.</text>
</comment>
<evidence type="ECO:0000256" key="6">
    <source>
        <dbReference type="ARBA" id="ARBA00022859"/>
    </source>
</evidence>
<feature type="domain" description="RZ-type" evidence="9">
    <location>
        <begin position="1665"/>
        <end position="1729"/>
    </location>
</feature>
<dbReference type="GO" id="GO:0002376">
    <property type="term" value="P:immune system process"/>
    <property type="evidence" value="ECO:0007669"/>
    <property type="project" value="UniProtKB-KW"/>
</dbReference>
<keyword evidence="3" id="KW-0479">Metal-binding</keyword>
<accession>A0A8S3TW55</accession>
<keyword evidence="5" id="KW-0862">Zinc</keyword>
<keyword evidence="11" id="KW-1185">Reference proteome</keyword>
<evidence type="ECO:0000256" key="3">
    <source>
        <dbReference type="ARBA" id="ARBA00022723"/>
    </source>
</evidence>
<evidence type="ECO:0000259" key="9">
    <source>
        <dbReference type="PROSITE" id="PS51981"/>
    </source>
</evidence>
<sequence>MFRLILRCCAKACQCESLSQKLLEFLVILEDSKFLKATLTDYMIRLQNLPSSEIELHEDRLLDIMMIFTQLKMRVPHAMLLSLGVLAMLEGVLQAVENECGGVSYKLAAAFKEWKETKQIVVKQNASKQNKRYMPIAEDEWLPPENFRDIPVFPESVDINVQDMPFLRRNKVEGRYLDLNHYLDVQFRLLREDFIAPLREGVKEYIEAVSTNGKTTRLQDVRIYTDVQIVSPTCSNLGLCQRVTFLCPGFNRIRWESSKRLIFGSLVVLSADKFETFFFATVANRDLKDVRKGLVDLQFECDSQRLTSVPQGTIFVMAETSAYFEAYRHVLLGLQNMKEGDLPFEKYIVHCEVNVQPPAYLCRQPSARMDLRPLVDEDMWLRDESHQPGRRVQDASKPVYTFSARANMANNIKVTDERYWPDPELLHLDNSQFDAVRTALSKEFVIIQGPPGTGKTYIGLKIVRALLHNKSLWTTDPITREHNNKPLLVVCYTNHALDQFLEGIINFYKGDVLRLGGRSSSEIMKNYSIANKRETLRRNRSIPRDIYKERTKTRLRVKALRTSINLLAARIESAKMNILHEECLQAIISQTHFRNLIRGYELVKLQDNTRDFRNAKKRKECALIEWLGYAQLLQQNTKERISKDRETTTEDDLVNVINEIDAETQQRQTDAYDDEDNVNENEAIAEVTNSLSSLGIGENTVAINVSEMDDDDAINPEMSFRSKNNSNEWEIQGQQKRSMKKNLKQQLRSNDSMNDAEVSQIRDIWNLSSENKWRLYRHWIFQYCNIIHRKIDQNEEEFKNACKAHLEIQMQEDKDIMKHATVIGMTTTCAAKYQPVLKELGPRIIVVEEAAEVLEAHVITTLSKQCEHLILIGDHQQLKPNPTVYKLAQNFNLDLSLFERMIKNKLEYNCLQQQHRMRPEIAKIMKIIYPSLLNHDIVHTYEDIKGVSKNVFFVDHSEKESSEEESRSRSNQHEAEYIAGLCKYLLLQGYSSYQITVLTLYSGQLFCLKQQMPKSIFDGVKITVVDNFQGEENDIIILSLVRSNAEDNIGFLSIENRVCVALSRAKKGFYVVGNFEMLARKNQLWKSIINLAKDDEFISDGLTLYCQNHPNDKGIYARLGSDFKKAPEGGCMKPCDVRLRCGHTCTKACHVSDRKHEQFKCMKPCVKKACDLGHRCQGRCSHKCPPCMFLIDKTLPICGHIQNVPCSMDPLKWSCTDKCQKILKCNHLCENLCGESHTDRCQVLVKKDWSCGHSATIECYMSNMQCPSICKSEIGCGHLCKGTCGQCFQGRLHKACKQRCNRTLLCEHPCKNYCSNCPPCIFKCENRCIHSNCQKTCGELCIQCIEKCEWQCPHFRCTKLCSQPCDRPRCYHRCSCLLRCGHRCIGVCGEPCLTLCKICNKDQLTKIFSGLDDKPYALFVQLEDCSHIFEVDWLDKWMDNDSQTREIKTPVKLKECPKCNKPIRRNVRYGNLIKQTLKDIETVKQKLEQRKSELEYSALRKSRSLVSADRRIFNELYSRNQISSQNKFAAVENQIRLLITLSEIKEKYQNEVVKSRTGGIELLNALQQIDELHDFIIKDRSYFTLQETDDILREIERFNLLLKYSLLKEWKLKSDVKMDASFDVNLRRVARYLTDGNPLIDRRKVFVTKFLKVVEDLVPRLGLGLSEGVRTVLVNAKQLYKGYWYKCKNGHVYAIDASAGETEGSICPECKTTIGGRIHRLRERTETSL</sequence>
<evidence type="ECO:0000259" key="8">
    <source>
        <dbReference type="PROSITE" id="PS51670"/>
    </source>
</evidence>
<dbReference type="OrthoDB" id="2423195at2759"/>
<evidence type="ECO:0000256" key="5">
    <source>
        <dbReference type="ARBA" id="ARBA00022833"/>
    </source>
</evidence>
<dbReference type="CDD" id="cd18808">
    <property type="entry name" value="SF1_C_Upf1"/>
    <property type="match status" value="1"/>
</dbReference>
<keyword evidence="2" id="KW-0963">Cytoplasm</keyword>
<dbReference type="InterPro" id="IPR041679">
    <property type="entry name" value="DNA2/NAM7-like_C"/>
</dbReference>
<dbReference type="InterPro" id="IPR057373">
    <property type="entry name" value="ZNFX1"/>
</dbReference>
<dbReference type="InterPro" id="IPR041677">
    <property type="entry name" value="DNA2/NAM7_AAA_11"/>
</dbReference>
<dbReference type="GO" id="GO:0004386">
    <property type="term" value="F:helicase activity"/>
    <property type="evidence" value="ECO:0007669"/>
    <property type="project" value="InterPro"/>
</dbReference>
<protein>
    <submittedName>
        <fullName evidence="10">NFX1-type zinc finger-containing protein 1</fullName>
    </submittedName>
</protein>
<dbReference type="PANTHER" id="PTHR10887">
    <property type="entry name" value="DNA2/NAM7 HELICASE FAMILY"/>
    <property type="match status" value="1"/>
</dbReference>
<keyword evidence="7" id="KW-1015">Disulfide bond</keyword>
<dbReference type="Pfam" id="PF13087">
    <property type="entry name" value="AAA_12"/>
    <property type="match status" value="1"/>
</dbReference>
<dbReference type="SUPFAM" id="SSF52540">
    <property type="entry name" value="P-loop containing nucleoside triphosphate hydrolases"/>
    <property type="match status" value="1"/>
</dbReference>
<dbReference type="Pfam" id="PF13086">
    <property type="entry name" value="AAA_11"/>
    <property type="match status" value="2"/>
</dbReference>
<dbReference type="PANTHER" id="PTHR10887:SF341">
    <property type="entry name" value="NFX1-TYPE ZINC FINGER-CONTAINING PROTEIN 1"/>
    <property type="match status" value="1"/>
</dbReference>
<dbReference type="InterPro" id="IPR045055">
    <property type="entry name" value="DNA2/NAM7-like"/>
</dbReference>
<dbReference type="GO" id="GO:0008270">
    <property type="term" value="F:zinc ion binding"/>
    <property type="evidence" value="ECO:0007669"/>
    <property type="project" value="UniProtKB-KW"/>
</dbReference>
<dbReference type="GO" id="GO:0031048">
    <property type="term" value="P:regulatory ncRNA-mediated heterochromatin formation"/>
    <property type="evidence" value="ECO:0007669"/>
    <property type="project" value="TreeGrafter"/>
</dbReference>
<dbReference type="FunFam" id="3.40.50.300:FF:000742">
    <property type="entry name" value="NFX1-type zinc finger-containing protein 1"/>
    <property type="match status" value="1"/>
</dbReference>
<reference evidence="10" key="1">
    <citation type="submission" date="2021-03" db="EMBL/GenBank/DDBJ databases">
        <authorList>
            <person name="Bekaert M."/>
        </authorList>
    </citation>
    <scope>NUCLEOTIDE SEQUENCE</scope>
</reference>
<dbReference type="InterPro" id="IPR003582">
    <property type="entry name" value="ShKT_dom"/>
</dbReference>
<dbReference type="PROSITE" id="PS51981">
    <property type="entry name" value="ZF_RZ"/>
    <property type="match status" value="1"/>
</dbReference>
<evidence type="ECO:0000256" key="1">
    <source>
        <dbReference type="ARBA" id="ARBA00004496"/>
    </source>
</evidence>
<dbReference type="GO" id="GO:0005737">
    <property type="term" value="C:cytoplasm"/>
    <property type="evidence" value="ECO:0007669"/>
    <property type="project" value="UniProtKB-SubCell"/>
</dbReference>
<dbReference type="InterPro" id="IPR047187">
    <property type="entry name" value="SF1_C_Upf1"/>
</dbReference>
<dbReference type="PROSITE" id="PS51670">
    <property type="entry name" value="SHKT"/>
    <property type="match status" value="1"/>
</dbReference>
<keyword evidence="4" id="KW-0863">Zinc-finger</keyword>
<evidence type="ECO:0000256" key="7">
    <source>
        <dbReference type="PROSITE-ProRule" id="PRU01005"/>
    </source>
</evidence>
<comment type="caution">
    <text evidence="7">Lacks conserved residue(s) required for the propagation of feature annotation.</text>
</comment>
<name>A0A8S3TW55_MYTED</name>
<gene>
    <name evidence="10" type="ORF">MEDL_48143</name>
</gene>